<organism evidence="1 2">
    <name type="scientific">Edhazardia aedis (strain USNM 41457)</name>
    <name type="common">Microsporidian parasite</name>
    <dbReference type="NCBI Taxonomy" id="1003232"/>
    <lineage>
        <taxon>Eukaryota</taxon>
        <taxon>Fungi</taxon>
        <taxon>Fungi incertae sedis</taxon>
        <taxon>Microsporidia</taxon>
        <taxon>Edhazardia</taxon>
    </lineage>
</organism>
<sequence>MLQKEASEIIKFYERYMYFQKFLAASDPINKLTTADNKFCKNFDVTSLSNPFISTTSHFLDENRKYIENYNVIFKFYWRKFFNQVRIFEEKKHMVIDLDDFYKINQIKTIDEDLKNINFRSNILSSFYLPALNGRSKVEFKFYEFSQLLTLFSDVRLREYIENALTYKFEFQSQDENDVSHVNFYETKNNATQIVFTTEGIETLNNISLLARNLLNDFFYNRDYDVDSNPQKIVIPNTKEKILIEVRNWRSQQECNCKSHCECNECLDEIIVYVGLCQD</sequence>
<dbReference type="EMBL" id="AFBI03000022">
    <property type="protein sequence ID" value="EJW04202.1"/>
    <property type="molecule type" value="Genomic_DNA"/>
</dbReference>
<dbReference type="InParanoid" id="J9DSB6"/>
<gene>
    <name evidence="1" type="ORF">EDEG_01511</name>
</gene>
<evidence type="ECO:0000313" key="1">
    <source>
        <dbReference type="EMBL" id="EJW04202.1"/>
    </source>
</evidence>
<keyword evidence="2" id="KW-1185">Reference proteome</keyword>
<comment type="caution">
    <text evidence="1">The sequence shown here is derived from an EMBL/GenBank/DDBJ whole genome shotgun (WGS) entry which is preliminary data.</text>
</comment>
<dbReference type="VEuPathDB" id="MicrosporidiaDB:EDEG_01511"/>
<reference evidence="1 2" key="1">
    <citation type="submission" date="2011-08" db="EMBL/GenBank/DDBJ databases">
        <authorList>
            <person name="Liu Z.J."/>
            <person name="Shi F.L."/>
            <person name="Lu J.Q."/>
            <person name="Li M."/>
            <person name="Wang Z.L."/>
        </authorList>
    </citation>
    <scope>NUCLEOTIDE SEQUENCE [LARGE SCALE GENOMIC DNA]</scope>
    <source>
        <strain evidence="1 2">USNM 41457</strain>
    </source>
</reference>
<proteinExistence type="predicted"/>
<accession>J9DSB6</accession>
<evidence type="ECO:0000313" key="2">
    <source>
        <dbReference type="Proteomes" id="UP000003163"/>
    </source>
</evidence>
<protein>
    <submittedName>
        <fullName evidence="1">Uncharacterized protein</fullName>
    </submittedName>
</protein>
<dbReference type="Proteomes" id="UP000003163">
    <property type="component" value="Unassembled WGS sequence"/>
</dbReference>
<dbReference type="AlphaFoldDB" id="J9DSB6"/>
<dbReference type="HOGENOM" id="CLU_997559_0_0_1"/>
<reference evidence="2" key="2">
    <citation type="submission" date="2015-07" db="EMBL/GenBank/DDBJ databases">
        <title>Contrasting host-pathogen interactions and genome evolution in two generalist and specialist microsporidian pathogens of mosquitoes.</title>
        <authorList>
            <consortium name="The Broad Institute Genomics Platform"/>
            <consortium name="The Broad Institute Genome Sequencing Center for Infectious Disease"/>
            <person name="Cuomo C.A."/>
            <person name="Sanscrainte N.D."/>
            <person name="Goldberg J.M."/>
            <person name="Heiman D."/>
            <person name="Young S."/>
            <person name="Zeng Q."/>
            <person name="Becnel J.J."/>
            <person name="Birren B.W."/>
        </authorList>
    </citation>
    <scope>NUCLEOTIDE SEQUENCE [LARGE SCALE GENOMIC DNA]</scope>
    <source>
        <strain evidence="2">USNM 41457</strain>
    </source>
</reference>
<name>J9DSB6_EDHAE</name>